<feature type="signal peptide" evidence="1">
    <location>
        <begin position="1"/>
        <end position="26"/>
    </location>
</feature>
<reference evidence="3 4" key="1">
    <citation type="submission" date="2018-06" db="EMBL/GenBank/DDBJ databases">
        <authorList>
            <consortium name="Pathogen Informatics"/>
            <person name="Doyle S."/>
        </authorList>
    </citation>
    <scope>NUCLEOTIDE SEQUENCE [LARGE SCALE GENOMIC DNA]</scope>
    <source>
        <strain evidence="3 4">NCTC13184</strain>
    </source>
</reference>
<gene>
    <name evidence="3" type="ORF">NCTC13184_03329</name>
</gene>
<keyword evidence="1" id="KW-0732">Signal</keyword>
<organism evidence="3 4">
    <name type="scientific">Nocardia africana</name>
    <dbReference type="NCBI Taxonomy" id="134964"/>
    <lineage>
        <taxon>Bacteria</taxon>
        <taxon>Bacillati</taxon>
        <taxon>Actinomycetota</taxon>
        <taxon>Actinomycetes</taxon>
        <taxon>Mycobacteriales</taxon>
        <taxon>Nocardiaceae</taxon>
        <taxon>Nocardia</taxon>
    </lineage>
</organism>
<name>A0A378WUB2_9NOCA</name>
<dbReference type="EMBL" id="UGRU01000001">
    <property type="protein sequence ID" value="SUA44808.1"/>
    <property type="molecule type" value="Genomic_DNA"/>
</dbReference>
<dbReference type="OrthoDB" id="4559752at2"/>
<evidence type="ECO:0000256" key="1">
    <source>
        <dbReference type="SAM" id="SignalP"/>
    </source>
</evidence>
<evidence type="ECO:0000259" key="2">
    <source>
        <dbReference type="Pfam" id="PF26059"/>
    </source>
</evidence>
<dbReference type="Pfam" id="PF26059">
    <property type="entry name" value="DUF8020"/>
    <property type="match status" value="1"/>
</dbReference>
<dbReference type="RefSeq" id="WP_128145225.1">
    <property type="nucleotide sequence ID" value="NZ_UGRU01000001.1"/>
</dbReference>
<evidence type="ECO:0000313" key="3">
    <source>
        <dbReference type="EMBL" id="SUA44808.1"/>
    </source>
</evidence>
<accession>A0A378WUB2</accession>
<dbReference type="InterPro" id="IPR058333">
    <property type="entry name" value="DUF8020"/>
</dbReference>
<feature type="chain" id="PRO_5039442476" description="DUF8020 domain-containing protein" evidence="1">
    <location>
        <begin position="27"/>
        <end position="249"/>
    </location>
</feature>
<proteinExistence type="predicted"/>
<feature type="domain" description="DUF8020" evidence="2">
    <location>
        <begin position="46"/>
        <end position="114"/>
    </location>
</feature>
<protein>
    <recommendedName>
        <fullName evidence="2">DUF8020 domain-containing protein</fullName>
    </recommendedName>
</protein>
<sequence length="249" mass="24495">MRKTTTYSLAAMLISGVICVNMPDSAAAPPQPVTPPLSQGGTPQTAIHWTAKRVGESVSVTTDLGSLTTRDGELQVLDSQGTIVAGLPLAYQFDGKQFPIAAEVNGNTATLTPNTTPAAGTPLAMPAALPPGLLEHVDAQSDFDNNVSRAANQFGLATGAGALIGTIVGGAGGCVAGAVVGAALMTPIFVPGWVGSCIAGAAAGVALGAAAGTVLLGVPVGIASAIQFFQLQTTPKPGPEQNSAAAAGN</sequence>
<dbReference type="AlphaFoldDB" id="A0A378WUB2"/>
<dbReference type="Proteomes" id="UP000255082">
    <property type="component" value="Unassembled WGS sequence"/>
</dbReference>
<evidence type="ECO:0000313" key="4">
    <source>
        <dbReference type="Proteomes" id="UP000255082"/>
    </source>
</evidence>